<keyword evidence="4" id="KW-0732">Signal</keyword>
<dbReference type="AlphaFoldDB" id="A0A4V3C5F4"/>
<proteinExistence type="inferred from homology"/>
<evidence type="ECO:0000256" key="4">
    <source>
        <dbReference type="ARBA" id="ARBA00022729"/>
    </source>
</evidence>
<evidence type="ECO:0000256" key="3">
    <source>
        <dbReference type="ARBA" id="ARBA00022448"/>
    </source>
</evidence>
<comment type="caution">
    <text evidence="5">The sequence shown here is derived from an EMBL/GenBank/DDBJ whole genome shotgun (WGS) entry which is preliminary data.</text>
</comment>
<dbReference type="Pfam" id="PF01547">
    <property type="entry name" value="SBP_bac_1"/>
    <property type="match status" value="1"/>
</dbReference>
<dbReference type="GO" id="GO:0030313">
    <property type="term" value="C:cell envelope"/>
    <property type="evidence" value="ECO:0007669"/>
    <property type="project" value="UniProtKB-SubCell"/>
</dbReference>
<dbReference type="EMBL" id="SNWQ01000045">
    <property type="protein sequence ID" value="TDO29678.1"/>
    <property type="molecule type" value="Genomic_DNA"/>
</dbReference>
<dbReference type="PANTHER" id="PTHR43649">
    <property type="entry name" value="ARABINOSE-BINDING PROTEIN-RELATED"/>
    <property type="match status" value="1"/>
</dbReference>
<evidence type="ECO:0000313" key="5">
    <source>
        <dbReference type="EMBL" id="TDO29678.1"/>
    </source>
</evidence>
<comment type="similarity">
    <text evidence="2">Belongs to the bacterial solute-binding protein 1 family.</text>
</comment>
<dbReference type="Proteomes" id="UP000295388">
    <property type="component" value="Unassembled WGS sequence"/>
</dbReference>
<dbReference type="PROSITE" id="PS51318">
    <property type="entry name" value="TAT"/>
    <property type="match status" value="1"/>
</dbReference>
<accession>A0A4V3C5F4</accession>
<keyword evidence="6" id="KW-1185">Reference proteome</keyword>
<gene>
    <name evidence="5" type="ORF">EV643_14522</name>
</gene>
<dbReference type="InterPro" id="IPR050490">
    <property type="entry name" value="Bact_solute-bd_prot1"/>
</dbReference>
<evidence type="ECO:0000256" key="2">
    <source>
        <dbReference type="ARBA" id="ARBA00008520"/>
    </source>
</evidence>
<dbReference type="RefSeq" id="WP_133805872.1">
    <property type="nucleotide sequence ID" value="NZ_SNWQ01000045.1"/>
</dbReference>
<dbReference type="InterPro" id="IPR006311">
    <property type="entry name" value="TAT_signal"/>
</dbReference>
<name>A0A4V3C5F4_9ACTN</name>
<organism evidence="5 6">
    <name type="scientific">Kribbella caucasensis</name>
    <dbReference type="NCBI Taxonomy" id="2512215"/>
    <lineage>
        <taxon>Bacteria</taxon>
        <taxon>Bacillati</taxon>
        <taxon>Actinomycetota</taxon>
        <taxon>Actinomycetes</taxon>
        <taxon>Propionibacteriales</taxon>
        <taxon>Kribbellaceae</taxon>
        <taxon>Kribbella</taxon>
    </lineage>
</organism>
<dbReference type="InterPro" id="IPR006059">
    <property type="entry name" value="SBP"/>
</dbReference>
<comment type="subcellular location">
    <subcellularLocation>
        <location evidence="1">Cell envelope</location>
    </subcellularLocation>
</comment>
<dbReference type="OrthoDB" id="2515046at2"/>
<dbReference type="SUPFAM" id="SSF53850">
    <property type="entry name" value="Periplasmic binding protein-like II"/>
    <property type="match status" value="1"/>
</dbReference>
<sequence length="462" mass="51058">MNVESTRRELGHQVDRRSFLRGAAGLGIATTLGGLTACTPASNDTGGNKLSSPSLTGESARGEVTIWSRQGDLHKVFNTVIPSFNKKYPNIKVKHVAIDPATKLPPALVSGAGLPDGSFLEDVNIVGQANHLLDLSERMEQYKADTVKYKLDVVTIDDRLVGIPWDVDPGLLFYREDVLEQAGVDPATLETYDDLLAAARTIKQKRPDARPLHLERDPNLGQMWLELFANQQGTGLIDPQSHKTRLDSPEYRQILGWIDQVAKEGLGTRAAFVTPSDLQSLEAGTQSLIPWACWWSFVPQSSLKTSKGKWRVRQLPVWKEGGATSGVMGGSSFIIPAKAKNPELAWLFFEHLVYNEEGYTKAFGPNTVYPGGLNTVLPSYLPALDENKPLFKPVKEFGNQNMWVEYVKAAKDLPGGYTLPSFWNKSVNYLGTNLQRLMDGRSTPDEVIAKSVQDIEKNLINR</sequence>
<keyword evidence="3" id="KW-0813">Transport</keyword>
<reference evidence="5 6" key="1">
    <citation type="submission" date="2019-03" db="EMBL/GenBank/DDBJ databases">
        <title>Genomic Encyclopedia of Type Strains, Phase III (KMG-III): the genomes of soil and plant-associated and newly described type strains.</title>
        <authorList>
            <person name="Whitman W."/>
        </authorList>
    </citation>
    <scope>NUCLEOTIDE SEQUENCE [LARGE SCALE GENOMIC DNA]</scope>
    <source>
        <strain evidence="5 6">VKM Ac-2527</strain>
    </source>
</reference>
<evidence type="ECO:0000256" key="1">
    <source>
        <dbReference type="ARBA" id="ARBA00004196"/>
    </source>
</evidence>
<evidence type="ECO:0000313" key="6">
    <source>
        <dbReference type="Proteomes" id="UP000295388"/>
    </source>
</evidence>
<protein>
    <submittedName>
        <fullName evidence="5">Lactose/L-arabinose transport system substrate-binding protein</fullName>
    </submittedName>
</protein>
<dbReference type="PANTHER" id="PTHR43649:SF31">
    <property type="entry name" value="SN-GLYCEROL-3-PHOSPHATE-BINDING PERIPLASMIC PROTEIN UGPB"/>
    <property type="match status" value="1"/>
</dbReference>
<dbReference type="Gene3D" id="3.40.190.10">
    <property type="entry name" value="Periplasmic binding protein-like II"/>
    <property type="match status" value="1"/>
</dbReference>